<feature type="domain" description="BIG2" evidence="1">
    <location>
        <begin position="599"/>
        <end position="675"/>
    </location>
</feature>
<sequence>MKKKIFYPLATIFLLVAITLWGCKKEDKEPEQVQEKPPAEVIVFPEETIAKKMELLKADGTLVFSGLTEAEKPKKGDIICSGIAEGAPLGFLYKVNQVITADGKTTITTEPASLEEAIENGEIKETISITENNIEGIFDKDGNPIDYEKLKSGGVTGRKFSSGISWEVNKEIDDVTFTGNIELGVEFDFNLSIKNWELKECNLLATPKFNGELSASFDKELFGWSKAIELATIKLQPTTIMIGYVPLVITPEIKVLVQVDLSGKVSISAQIFEVGIASPIGIAYDYEQKKWNGIGIDQESDIKKPTFFKQAELSLSGELQLEPRVISKMGFYNTDTGIGIGLGIYAKLNANLPAGINRIDGFNSDPEIELKAGIASIGKAELKIFNKNFGEWERRTKIAEWELWHRKIFPEFSEITLTANDVGSAEVSCYIDKAPLLGFSILKHGFCWVEGKNNPTIDNQKIELGAIESSLWKNSGKIEMKALLQNLKPGTTYTIAPYYESWYGTMYQKKKVFTTGVVPDLVLSKTALTLNVNQTEQVQITAGSGDYDVKSNQPNIATIELTNNHTLIITGKAQGTATLSVRDKQSGQTQTISVTVNAPTQNLVLSKTALTLNVNQTEQVQITAGSGDYAVKSNQPNIATIELTNNHTLTITGKAQGTATLSVRDKQSGQTQTISVSVNAPTQPQVPNGVVIENGVLKKWPCDKIPADGHVVIPDGVVSIGKFAFERCTSLVSVIIPEGTLSIDNDAFTQCYNLKTVNFPKTLTSIGNSAFWNCHKLASVNLPNSLKRIGNSAFNGCQSLTNITIPVSVTDFIGSSTFYGTTKLEYIHCKSPIPPKFTPLNGNPTNLGYTGKLFVPVGTKELYEKAPHWKDCNPIIEKD</sequence>
<evidence type="ECO:0000259" key="1">
    <source>
        <dbReference type="SMART" id="SM00635"/>
    </source>
</evidence>
<dbReference type="InterPro" id="IPR032675">
    <property type="entry name" value="LRR_dom_sf"/>
</dbReference>
<dbReference type="PANTHER" id="PTHR45661">
    <property type="entry name" value="SURFACE ANTIGEN"/>
    <property type="match status" value="1"/>
</dbReference>
<dbReference type="SMART" id="SM00635">
    <property type="entry name" value="BID_2"/>
    <property type="match status" value="2"/>
</dbReference>
<dbReference type="InterPro" id="IPR026906">
    <property type="entry name" value="LRR_5"/>
</dbReference>
<protein>
    <submittedName>
        <fullName evidence="2">TvBspA-like-625</fullName>
    </submittedName>
</protein>
<dbReference type="STRING" id="860228.Ccan_17190"/>
<organism evidence="2 3">
    <name type="scientific">Capnocytophaga canimorsus (strain 5)</name>
    <dbReference type="NCBI Taxonomy" id="860228"/>
    <lineage>
        <taxon>Bacteria</taxon>
        <taxon>Pseudomonadati</taxon>
        <taxon>Bacteroidota</taxon>
        <taxon>Flavobacteriia</taxon>
        <taxon>Flavobacteriales</taxon>
        <taxon>Flavobacteriaceae</taxon>
        <taxon>Capnocytophaga</taxon>
    </lineage>
</organism>
<name>F9YSB0_CAPCC</name>
<dbReference type="Gene3D" id="2.60.40.1080">
    <property type="match status" value="1"/>
</dbReference>
<dbReference type="Proteomes" id="UP000008895">
    <property type="component" value="Chromosome"/>
</dbReference>
<dbReference type="Gene3D" id="3.80.10.10">
    <property type="entry name" value="Ribonuclease Inhibitor"/>
    <property type="match status" value="1"/>
</dbReference>
<feature type="domain" description="BIG2" evidence="1">
    <location>
        <begin position="517"/>
        <end position="593"/>
    </location>
</feature>
<dbReference type="AlphaFoldDB" id="F9YSB0"/>
<dbReference type="InterPro" id="IPR032789">
    <property type="entry name" value="T2SS-T3SS_pil_N"/>
</dbReference>
<dbReference type="PANTHER" id="PTHR45661:SF3">
    <property type="entry name" value="IG-LIKE DOMAIN-CONTAINING PROTEIN"/>
    <property type="match status" value="1"/>
</dbReference>
<keyword evidence="3" id="KW-1185">Reference proteome</keyword>
<evidence type="ECO:0000313" key="3">
    <source>
        <dbReference type="Proteomes" id="UP000008895"/>
    </source>
</evidence>
<reference evidence="2 3" key="1">
    <citation type="journal article" date="2011" name="J. Bacteriol.">
        <title>Complete genome sequence of the dog commensal and human pathogen Capnocytophaga canimorsus strain 5.</title>
        <authorList>
            <person name="Manfredi P."/>
            <person name="Pagni M."/>
            <person name="Cornelis G.R."/>
        </authorList>
    </citation>
    <scope>NUCLEOTIDE SEQUENCE [LARGE SCALE GENOMIC DNA]</scope>
    <source>
        <strain evidence="3">5</strain>
    </source>
</reference>
<dbReference type="eggNOG" id="COG4964">
    <property type="taxonomic scope" value="Bacteria"/>
</dbReference>
<dbReference type="EMBL" id="CP002113">
    <property type="protein sequence ID" value="AEK23835.1"/>
    <property type="molecule type" value="Genomic_DNA"/>
</dbReference>
<dbReference type="Pfam" id="PF13306">
    <property type="entry name" value="LRR_5"/>
    <property type="match status" value="1"/>
</dbReference>
<dbReference type="Gene3D" id="3.40.50.12480">
    <property type="match status" value="1"/>
</dbReference>
<dbReference type="KEGG" id="ccm:Ccan_17190"/>
<dbReference type="SUPFAM" id="SSF52058">
    <property type="entry name" value="L domain-like"/>
    <property type="match status" value="1"/>
</dbReference>
<accession>F9YSB0</accession>
<gene>
    <name evidence="2" type="ordered locus">Ccan_17190</name>
</gene>
<dbReference type="Pfam" id="PF13629">
    <property type="entry name" value="T2SS-T3SS_pil_N"/>
    <property type="match status" value="2"/>
</dbReference>
<dbReference type="OrthoDB" id="1147185at2"/>
<dbReference type="InterPro" id="IPR003343">
    <property type="entry name" value="Big_2"/>
</dbReference>
<evidence type="ECO:0000313" key="2">
    <source>
        <dbReference type="EMBL" id="AEK23835.1"/>
    </source>
</evidence>
<dbReference type="InterPro" id="IPR053139">
    <property type="entry name" value="Surface_bspA-like"/>
</dbReference>
<dbReference type="RefSeq" id="WP_013997820.1">
    <property type="nucleotide sequence ID" value="NC_015846.1"/>
</dbReference>
<dbReference type="HOGENOM" id="CLU_327267_0_0_10"/>
<proteinExistence type="predicted"/>